<gene>
    <name evidence="1" type="ORF">H6P87_00862</name>
</gene>
<evidence type="ECO:0000313" key="2">
    <source>
        <dbReference type="Proteomes" id="UP000595296"/>
    </source>
</evidence>
<dbReference type="RefSeq" id="WP_202068560.1">
    <property type="nucleotide sequence ID" value="NZ_CP060138.2"/>
</dbReference>
<protein>
    <submittedName>
        <fullName evidence="1">Uncharacterized protein</fullName>
    </submittedName>
</protein>
<evidence type="ECO:0000313" key="1">
    <source>
        <dbReference type="EMBL" id="QQV75309.1"/>
    </source>
</evidence>
<reference evidence="1 2" key="1">
    <citation type="journal article" date="2021" name="Int. J. Syst. Evol. Microbiol.">
        <title>Characterization of a novel transitional group Rickettsia species (Rickettsia tillamookensis sp. nov.) from the western black-legged tick, Ixodes pacificus.</title>
        <authorList>
            <person name="Gauthier D.T."/>
            <person name="Karpathy S.E."/>
            <person name="Grizzard S.L."/>
            <person name="Batra D."/>
            <person name="Rowe L.A."/>
            <person name="Paddock C.D."/>
        </authorList>
    </citation>
    <scope>NUCLEOTIDE SEQUENCE [LARGE SCALE GENOMIC DNA]</scope>
    <source>
        <strain evidence="1 2">Tillamook 23</strain>
    </source>
</reference>
<proteinExistence type="predicted"/>
<name>A0A9E6SQM8_9RICK</name>
<sequence>MIKITKAKEAYVLGRIIIAYSTTNAYYGREEANIFGDNVTFAIVNPIADIWTSYVGNNSCDGEIVLKLDIFSKADSYYIPTLLSNENLKNSGVDYLDVRYATAKEINTLKNLVQTNKIKLGDHKQEQALKILTTYLAEEIPPHPHLWLPVKEGFVQYWQKIDLYKILEEDALTTLGNTDDQMKCKL</sequence>
<organism evidence="1 2">
    <name type="scientific">Rickettsia tillamookensis</name>
    <dbReference type="NCBI Taxonomy" id="2761623"/>
    <lineage>
        <taxon>Bacteria</taxon>
        <taxon>Pseudomonadati</taxon>
        <taxon>Pseudomonadota</taxon>
        <taxon>Alphaproteobacteria</taxon>
        <taxon>Rickettsiales</taxon>
        <taxon>Rickettsiaceae</taxon>
        <taxon>Rickettsieae</taxon>
        <taxon>Rickettsia</taxon>
        <taxon>spotted fever group</taxon>
    </lineage>
</organism>
<dbReference type="Proteomes" id="UP000595296">
    <property type="component" value="Chromosome"/>
</dbReference>
<accession>A0A9E6SQM8</accession>
<keyword evidence="2" id="KW-1185">Reference proteome</keyword>
<dbReference type="EMBL" id="CP060138">
    <property type="protein sequence ID" value="QQV75309.1"/>
    <property type="molecule type" value="Genomic_DNA"/>
</dbReference>